<dbReference type="InterPro" id="IPR036259">
    <property type="entry name" value="MFS_trans_sf"/>
</dbReference>
<feature type="transmembrane region" description="Helical" evidence="6">
    <location>
        <begin position="176"/>
        <end position="197"/>
    </location>
</feature>
<feature type="transmembrane region" description="Helical" evidence="6">
    <location>
        <begin position="22"/>
        <end position="44"/>
    </location>
</feature>
<dbReference type="InterPro" id="IPR011701">
    <property type="entry name" value="MFS"/>
</dbReference>
<evidence type="ECO:0000256" key="3">
    <source>
        <dbReference type="ARBA" id="ARBA00022692"/>
    </source>
</evidence>
<organism evidence="8 9">
    <name type="scientific">Pseudovibrio denitrificans</name>
    <dbReference type="NCBI Taxonomy" id="258256"/>
    <lineage>
        <taxon>Bacteria</taxon>
        <taxon>Pseudomonadati</taxon>
        <taxon>Pseudomonadota</taxon>
        <taxon>Alphaproteobacteria</taxon>
        <taxon>Hyphomicrobiales</taxon>
        <taxon>Stappiaceae</taxon>
        <taxon>Pseudovibrio</taxon>
    </lineage>
</organism>
<dbReference type="Proteomes" id="UP000183371">
    <property type="component" value="Unassembled WGS sequence"/>
</dbReference>
<dbReference type="CDD" id="cd06173">
    <property type="entry name" value="MFS_MefA_like"/>
    <property type="match status" value="1"/>
</dbReference>
<evidence type="ECO:0000256" key="1">
    <source>
        <dbReference type="ARBA" id="ARBA00004651"/>
    </source>
</evidence>
<dbReference type="Pfam" id="PF07690">
    <property type="entry name" value="MFS_1"/>
    <property type="match status" value="1"/>
</dbReference>
<dbReference type="GO" id="GO:0022857">
    <property type="term" value="F:transmembrane transporter activity"/>
    <property type="evidence" value="ECO:0007669"/>
    <property type="project" value="InterPro"/>
</dbReference>
<feature type="transmembrane region" description="Helical" evidence="6">
    <location>
        <begin position="262"/>
        <end position="283"/>
    </location>
</feature>
<dbReference type="Gene3D" id="1.20.1250.20">
    <property type="entry name" value="MFS general substrate transporter like domains"/>
    <property type="match status" value="1"/>
</dbReference>
<evidence type="ECO:0000256" key="4">
    <source>
        <dbReference type="ARBA" id="ARBA00022989"/>
    </source>
</evidence>
<dbReference type="PROSITE" id="PS50850">
    <property type="entry name" value="MFS"/>
    <property type="match status" value="1"/>
</dbReference>
<dbReference type="AlphaFoldDB" id="A0A1I7CYK5"/>
<feature type="transmembrane region" description="Helical" evidence="6">
    <location>
        <begin position="147"/>
        <end position="170"/>
    </location>
</feature>
<evidence type="ECO:0000256" key="2">
    <source>
        <dbReference type="ARBA" id="ARBA00022475"/>
    </source>
</evidence>
<dbReference type="RefSeq" id="WP_054784036.1">
    <property type="nucleotide sequence ID" value="NZ_FPBD01000007.1"/>
</dbReference>
<feature type="domain" description="Major facilitator superfamily (MFS) profile" evidence="7">
    <location>
        <begin position="10"/>
        <end position="414"/>
    </location>
</feature>
<feature type="transmembrane region" description="Helical" evidence="6">
    <location>
        <begin position="231"/>
        <end position="256"/>
    </location>
</feature>
<keyword evidence="5 6" id="KW-0472">Membrane</keyword>
<dbReference type="InterPro" id="IPR020846">
    <property type="entry name" value="MFS_dom"/>
</dbReference>
<comment type="subcellular location">
    <subcellularLocation>
        <location evidence="1">Cell membrane</location>
        <topology evidence="1">Multi-pass membrane protein</topology>
    </subcellularLocation>
</comment>
<gene>
    <name evidence="8" type="ORF">SAMN05444141_10732</name>
</gene>
<dbReference type="PANTHER" id="PTHR23513:SF6">
    <property type="entry name" value="MAJOR FACILITATOR SUPERFAMILY ASSOCIATED DOMAIN-CONTAINING PROTEIN"/>
    <property type="match status" value="1"/>
</dbReference>
<dbReference type="PANTHER" id="PTHR23513">
    <property type="entry name" value="INTEGRAL MEMBRANE EFFLUX PROTEIN-RELATED"/>
    <property type="match status" value="1"/>
</dbReference>
<keyword evidence="4 6" id="KW-1133">Transmembrane helix</keyword>
<feature type="transmembrane region" description="Helical" evidence="6">
    <location>
        <begin position="328"/>
        <end position="349"/>
    </location>
</feature>
<feature type="transmembrane region" description="Helical" evidence="6">
    <location>
        <begin position="370"/>
        <end position="387"/>
    </location>
</feature>
<proteinExistence type="predicted"/>
<feature type="transmembrane region" description="Helical" evidence="6">
    <location>
        <begin position="295"/>
        <end position="316"/>
    </location>
</feature>
<evidence type="ECO:0000313" key="9">
    <source>
        <dbReference type="Proteomes" id="UP000183371"/>
    </source>
</evidence>
<feature type="transmembrane region" description="Helical" evidence="6">
    <location>
        <begin position="393"/>
        <end position="414"/>
    </location>
</feature>
<sequence length="428" mass="45227">MQDEAVNTSVLALFKLSAFRRFIGVLVPAAFADWIDFIAIMVLVNYTWGMGATEVASVIMAATLPRVLFGLPAGILVDRIGAGPVLMAGLVIRAAVMVGMFFFANTLALLIAFVFLKSTISAAFMPAQQLALKKIVPSNMLTQAVSIDHFVIQSTKIFAPVLGGALLAIWSPHNVFLLGGLCFTVGALFCVTLLGVLKKGQASDETEQESNGSVLRDAKVGLAYIWKTPRLLLGIALICLFIFSVFLYEAVLLLLIKETGQPGASAGPIIGAIGVGGLVGTYLTAKIGDRVNLHLMMVIGSFFGGALTIVAGWLPFSPEPITLNEQMALWFVAGIFSSLITVPYGAIIVKQTPEELLGRVSSVGEMLQSGLTLISIPIGAFLAEQWFVSMPFFAGGVTMSVGAVIGFIAVLSLGKAPDPEPVISEEAV</sequence>
<keyword evidence="9" id="KW-1185">Reference proteome</keyword>
<evidence type="ECO:0000256" key="6">
    <source>
        <dbReference type="SAM" id="Phobius"/>
    </source>
</evidence>
<dbReference type="SUPFAM" id="SSF103473">
    <property type="entry name" value="MFS general substrate transporter"/>
    <property type="match status" value="1"/>
</dbReference>
<name>A0A1I7CYK5_9HYPH</name>
<keyword evidence="3 6" id="KW-0812">Transmembrane</keyword>
<reference evidence="9" key="1">
    <citation type="submission" date="2016-10" db="EMBL/GenBank/DDBJ databases">
        <authorList>
            <person name="Varghese N."/>
            <person name="Submissions S."/>
        </authorList>
    </citation>
    <scope>NUCLEOTIDE SEQUENCE [LARGE SCALE GENOMIC DNA]</scope>
    <source>
        <strain evidence="9">DSM 17465</strain>
    </source>
</reference>
<dbReference type="EMBL" id="FPBD01000007">
    <property type="protein sequence ID" value="SFU04494.1"/>
    <property type="molecule type" value="Genomic_DNA"/>
</dbReference>
<evidence type="ECO:0000256" key="5">
    <source>
        <dbReference type="ARBA" id="ARBA00023136"/>
    </source>
</evidence>
<protein>
    <submittedName>
        <fullName evidence="8">Predicted arabinose efflux permease, MFS family</fullName>
    </submittedName>
</protein>
<evidence type="ECO:0000259" key="7">
    <source>
        <dbReference type="PROSITE" id="PS50850"/>
    </source>
</evidence>
<evidence type="ECO:0000313" key="8">
    <source>
        <dbReference type="EMBL" id="SFU04494.1"/>
    </source>
</evidence>
<dbReference type="GO" id="GO:0005886">
    <property type="term" value="C:plasma membrane"/>
    <property type="evidence" value="ECO:0007669"/>
    <property type="project" value="UniProtKB-SubCell"/>
</dbReference>
<accession>A0A1I7CYK5</accession>
<keyword evidence="2" id="KW-1003">Cell membrane</keyword>